<keyword evidence="3" id="KW-1185">Reference proteome</keyword>
<dbReference type="AlphaFoldDB" id="A0A9P9DJ98"/>
<dbReference type="EMBL" id="JAGMUU010000028">
    <property type="protein sequence ID" value="KAH7120216.1"/>
    <property type="molecule type" value="Genomic_DNA"/>
</dbReference>
<dbReference type="PANTHER" id="PTHR38116:SF5">
    <property type="entry name" value="BZIP DOMAIN-CONTAINING PROTEIN"/>
    <property type="match status" value="1"/>
</dbReference>
<name>A0A9P9DJ98_9HYPO</name>
<dbReference type="OrthoDB" id="2245989at2759"/>
<dbReference type="InterPro" id="IPR021833">
    <property type="entry name" value="DUF3425"/>
</dbReference>
<feature type="region of interest" description="Disordered" evidence="1">
    <location>
        <begin position="1"/>
        <end position="24"/>
    </location>
</feature>
<dbReference type="Pfam" id="PF11905">
    <property type="entry name" value="DUF3425"/>
    <property type="match status" value="1"/>
</dbReference>
<accession>A0A9P9DJ98</accession>
<dbReference type="Proteomes" id="UP000717696">
    <property type="component" value="Unassembled WGS sequence"/>
</dbReference>
<dbReference type="PANTHER" id="PTHR38116">
    <property type="entry name" value="CHROMOSOME 7, WHOLE GENOME SHOTGUN SEQUENCE"/>
    <property type="match status" value="1"/>
</dbReference>
<gene>
    <name evidence="2" type="ORF">B0J13DRAFT_161400</name>
</gene>
<reference evidence="2" key="1">
    <citation type="journal article" date="2021" name="Nat. Commun.">
        <title>Genetic determinants of endophytism in the Arabidopsis root mycobiome.</title>
        <authorList>
            <person name="Mesny F."/>
            <person name="Miyauchi S."/>
            <person name="Thiergart T."/>
            <person name="Pickel B."/>
            <person name="Atanasova L."/>
            <person name="Karlsson M."/>
            <person name="Huettel B."/>
            <person name="Barry K.W."/>
            <person name="Haridas S."/>
            <person name="Chen C."/>
            <person name="Bauer D."/>
            <person name="Andreopoulos W."/>
            <person name="Pangilinan J."/>
            <person name="LaButti K."/>
            <person name="Riley R."/>
            <person name="Lipzen A."/>
            <person name="Clum A."/>
            <person name="Drula E."/>
            <person name="Henrissat B."/>
            <person name="Kohler A."/>
            <person name="Grigoriev I.V."/>
            <person name="Martin F.M."/>
            <person name="Hacquard S."/>
        </authorList>
    </citation>
    <scope>NUCLEOTIDE SEQUENCE</scope>
    <source>
        <strain evidence="2">MPI-CAGE-AT-0021</strain>
    </source>
</reference>
<evidence type="ECO:0000313" key="3">
    <source>
        <dbReference type="Proteomes" id="UP000717696"/>
    </source>
</evidence>
<protein>
    <recommendedName>
        <fullName evidence="4">BZIP domain-containing protein</fullName>
    </recommendedName>
</protein>
<comment type="caution">
    <text evidence="2">The sequence shown here is derived from an EMBL/GenBank/DDBJ whole genome shotgun (WGS) entry which is preliminary data.</text>
</comment>
<evidence type="ECO:0000256" key="1">
    <source>
        <dbReference type="SAM" id="MobiDB-lite"/>
    </source>
</evidence>
<feature type="region of interest" description="Disordered" evidence="1">
    <location>
        <begin position="42"/>
        <end position="68"/>
    </location>
</feature>
<sequence length="276" mass="31118">MSSNPVELNKALSRPHAGLGRPQLVELRAPDDDWTGLTKAADRRRRQNRLNQRAYRRRHAHQPGDMSDMRPDWDAAGYLWSTNPRKRALTYAFMQLVYLQYTLQTPKPVSLPGLIRVNALNALSRNAAPLGISIDGLCRDELISPFNSKPPTEKWWSSCPESLRPTPLQLAVPHHPWTDLLPFPGLRDNILRAVGAGSLDEDVLCNELLDATGEDPRNDALLIVWGSNPWDARGWEASAGFCRKWGALLLPGCHELIASTNRWRQGRGEQSLDVRW</sequence>
<organism evidence="2 3">
    <name type="scientific">Dactylonectria estremocensis</name>
    <dbReference type="NCBI Taxonomy" id="1079267"/>
    <lineage>
        <taxon>Eukaryota</taxon>
        <taxon>Fungi</taxon>
        <taxon>Dikarya</taxon>
        <taxon>Ascomycota</taxon>
        <taxon>Pezizomycotina</taxon>
        <taxon>Sordariomycetes</taxon>
        <taxon>Hypocreomycetidae</taxon>
        <taxon>Hypocreales</taxon>
        <taxon>Nectriaceae</taxon>
        <taxon>Dactylonectria</taxon>
    </lineage>
</organism>
<proteinExistence type="predicted"/>
<evidence type="ECO:0008006" key="4">
    <source>
        <dbReference type="Google" id="ProtNLM"/>
    </source>
</evidence>
<evidence type="ECO:0000313" key="2">
    <source>
        <dbReference type="EMBL" id="KAH7120216.1"/>
    </source>
</evidence>
<feature type="compositionally biased region" description="Basic residues" evidence="1">
    <location>
        <begin position="42"/>
        <end position="61"/>
    </location>
</feature>